<keyword evidence="12 17" id="KW-0046">Antibiotic resistance</keyword>
<keyword evidence="5 17" id="KW-1003">Cell membrane</keyword>
<dbReference type="Pfam" id="PF02673">
    <property type="entry name" value="BacA"/>
    <property type="match status" value="1"/>
</dbReference>
<dbReference type="EMBL" id="DXDC01000454">
    <property type="protein sequence ID" value="HIY67543.1"/>
    <property type="molecule type" value="Genomic_DNA"/>
</dbReference>
<keyword evidence="11 17" id="KW-0472">Membrane</keyword>
<comment type="catalytic activity">
    <reaction evidence="16 17">
        <text>di-trans,octa-cis-undecaprenyl diphosphate + H2O = di-trans,octa-cis-undecaprenyl phosphate + phosphate + H(+)</text>
        <dbReference type="Rhea" id="RHEA:28094"/>
        <dbReference type="ChEBI" id="CHEBI:15377"/>
        <dbReference type="ChEBI" id="CHEBI:15378"/>
        <dbReference type="ChEBI" id="CHEBI:43474"/>
        <dbReference type="ChEBI" id="CHEBI:58405"/>
        <dbReference type="ChEBI" id="CHEBI:60392"/>
        <dbReference type="EC" id="3.6.1.27"/>
    </reaction>
</comment>
<comment type="caution">
    <text evidence="18">The sequence shown here is derived from an EMBL/GenBank/DDBJ whole genome shotgun (WGS) entry which is preliminary data.</text>
</comment>
<feature type="transmembrane region" description="Helical" evidence="17">
    <location>
        <begin position="41"/>
        <end position="65"/>
    </location>
</feature>
<evidence type="ECO:0000256" key="3">
    <source>
        <dbReference type="ARBA" id="ARBA00012374"/>
    </source>
</evidence>
<feature type="transmembrane region" description="Helical" evidence="17">
    <location>
        <begin position="117"/>
        <end position="134"/>
    </location>
</feature>
<comment type="subcellular location">
    <subcellularLocation>
        <location evidence="1 17">Cell membrane</location>
        <topology evidence="1 17">Multi-pass membrane protein</topology>
    </subcellularLocation>
</comment>
<keyword evidence="9 17" id="KW-0573">Peptidoglycan synthesis</keyword>
<keyword evidence="7 17" id="KW-0378">Hydrolase</keyword>
<dbReference type="PANTHER" id="PTHR30622">
    <property type="entry name" value="UNDECAPRENYL-DIPHOSPHATASE"/>
    <property type="match status" value="1"/>
</dbReference>
<evidence type="ECO:0000256" key="15">
    <source>
        <dbReference type="ARBA" id="ARBA00032932"/>
    </source>
</evidence>
<evidence type="ECO:0000256" key="1">
    <source>
        <dbReference type="ARBA" id="ARBA00004651"/>
    </source>
</evidence>
<evidence type="ECO:0000256" key="7">
    <source>
        <dbReference type="ARBA" id="ARBA00022801"/>
    </source>
</evidence>
<reference evidence="18" key="2">
    <citation type="submission" date="2021-04" db="EMBL/GenBank/DDBJ databases">
        <authorList>
            <person name="Gilroy R."/>
        </authorList>
    </citation>
    <scope>NUCLEOTIDE SEQUENCE</scope>
    <source>
        <strain evidence="18">ChiGjej1B1-98</strain>
    </source>
</reference>
<sequence length="280" mass="30896">MDWLHAILLGIVQGLTEFLPVSSSAHIRLTGLVLMDGRDPGATFTAITQIGTELAVLIYFWPVIVRIIRKWFTQWGPNVPKGDPDVRMGWFVILATIPIAVAGYLLQDMIRGSLRSLWFTAFTLIFFGILLWLADRFGRKARHMENLRPIDAIWIGLAQMLALIPGVSRSGATTTMARSLGYTRTASSEFAFLIAVPAVFGAGFYELAQAIQNPGAEVFSMGQTVVATAVSFVIALFTIRQLMAWIKRHSFLPFVVWRIALGVVIIAALSFGWVEPLAGN</sequence>
<proteinExistence type="inferred from homology"/>
<organism evidence="18 19">
    <name type="scientific">Candidatus Agrococcus pullicola</name>
    <dbReference type="NCBI Taxonomy" id="2838429"/>
    <lineage>
        <taxon>Bacteria</taxon>
        <taxon>Bacillati</taxon>
        <taxon>Actinomycetota</taxon>
        <taxon>Actinomycetes</taxon>
        <taxon>Micrococcales</taxon>
        <taxon>Microbacteriaceae</taxon>
        <taxon>Agrococcus</taxon>
    </lineage>
</organism>
<dbReference type="GO" id="GO:0046677">
    <property type="term" value="P:response to antibiotic"/>
    <property type="evidence" value="ECO:0007669"/>
    <property type="project" value="UniProtKB-UniRule"/>
</dbReference>
<evidence type="ECO:0000256" key="11">
    <source>
        <dbReference type="ARBA" id="ARBA00023136"/>
    </source>
</evidence>
<evidence type="ECO:0000256" key="4">
    <source>
        <dbReference type="ARBA" id="ARBA00021581"/>
    </source>
</evidence>
<dbReference type="PANTHER" id="PTHR30622:SF4">
    <property type="entry name" value="UNDECAPRENYL-DIPHOSPHATASE"/>
    <property type="match status" value="1"/>
</dbReference>
<evidence type="ECO:0000313" key="18">
    <source>
        <dbReference type="EMBL" id="HIY67543.1"/>
    </source>
</evidence>
<feature type="transmembrane region" description="Helical" evidence="17">
    <location>
        <begin position="86"/>
        <end position="105"/>
    </location>
</feature>
<evidence type="ECO:0000256" key="8">
    <source>
        <dbReference type="ARBA" id="ARBA00022960"/>
    </source>
</evidence>
<feature type="transmembrane region" description="Helical" evidence="17">
    <location>
        <begin position="251"/>
        <end position="274"/>
    </location>
</feature>
<dbReference type="InterPro" id="IPR003824">
    <property type="entry name" value="UppP"/>
</dbReference>
<reference evidence="18" key="1">
    <citation type="journal article" date="2021" name="PeerJ">
        <title>Extensive microbial diversity within the chicken gut microbiome revealed by metagenomics and culture.</title>
        <authorList>
            <person name="Gilroy R."/>
            <person name="Ravi A."/>
            <person name="Getino M."/>
            <person name="Pursley I."/>
            <person name="Horton D.L."/>
            <person name="Alikhan N.F."/>
            <person name="Baker D."/>
            <person name="Gharbi K."/>
            <person name="Hall N."/>
            <person name="Watson M."/>
            <person name="Adriaenssens E.M."/>
            <person name="Foster-Nyarko E."/>
            <person name="Jarju S."/>
            <person name="Secka A."/>
            <person name="Antonio M."/>
            <person name="Oren A."/>
            <person name="Chaudhuri R.R."/>
            <person name="La Ragione R."/>
            <person name="Hildebrand F."/>
            <person name="Pallen M.J."/>
        </authorList>
    </citation>
    <scope>NUCLEOTIDE SEQUENCE</scope>
    <source>
        <strain evidence="18">ChiGjej1B1-98</strain>
    </source>
</reference>
<dbReference type="Proteomes" id="UP000824005">
    <property type="component" value="Unassembled WGS sequence"/>
</dbReference>
<dbReference type="NCBIfam" id="TIGR00753">
    <property type="entry name" value="undec_PP_bacA"/>
    <property type="match status" value="1"/>
</dbReference>
<dbReference type="GO" id="GO:0008360">
    <property type="term" value="P:regulation of cell shape"/>
    <property type="evidence" value="ECO:0007669"/>
    <property type="project" value="UniProtKB-KW"/>
</dbReference>
<accession>A0A9D1YYD8</accession>
<keyword evidence="6 17" id="KW-0812">Transmembrane</keyword>
<dbReference type="GO" id="GO:0050380">
    <property type="term" value="F:undecaprenyl-diphosphatase activity"/>
    <property type="evidence" value="ECO:0007669"/>
    <property type="project" value="UniProtKB-UniRule"/>
</dbReference>
<evidence type="ECO:0000256" key="2">
    <source>
        <dbReference type="ARBA" id="ARBA00010621"/>
    </source>
</evidence>
<evidence type="ECO:0000256" key="16">
    <source>
        <dbReference type="ARBA" id="ARBA00047594"/>
    </source>
</evidence>
<dbReference type="HAMAP" id="MF_01006">
    <property type="entry name" value="Undec_diphosphatase"/>
    <property type="match status" value="1"/>
</dbReference>
<dbReference type="GO" id="GO:0009252">
    <property type="term" value="P:peptidoglycan biosynthetic process"/>
    <property type="evidence" value="ECO:0007669"/>
    <property type="project" value="UniProtKB-KW"/>
</dbReference>
<comment type="function">
    <text evidence="17">Catalyzes the dephosphorylation of undecaprenyl diphosphate (UPP). Confers resistance to bacitracin.</text>
</comment>
<evidence type="ECO:0000256" key="10">
    <source>
        <dbReference type="ARBA" id="ARBA00022989"/>
    </source>
</evidence>
<evidence type="ECO:0000256" key="12">
    <source>
        <dbReference type="ARBA" id="ARBA00023251"/>
    </source>
</evidence>
<evidence type="ECO:0000256" key="14">
    <source>
        <dbReference type="ARBA" id="ARBA00032707"/>
    </source>
</evidence>
<comment type="miscellaneous">
    <text evidence="17">Bacitracin is thought to be involved in the inhibition of peptidoglycan synthesis by sequestering undecaprenyl diphosphate, thereby reducing the pool of lipid carrier available.</text>
</comment>
<feature type="transmembrane region" description="Helical" evidence="17">
    <location>
        <begin position="220"/>
        <end position="239"/>
    </location>
</feature>
<dbReference type="AlphaFoldDB" id="A0A9D1YYD8"/>
<name>A0A9D1YYD8_9MICO</name>
<dbReference type="EC" id="3.6.1.27" evidence="3 17"/>
<keyword evidence="13 17" id="KW-0961">Cell wall biogenesis/degradation</keyword>
<keyword evidence="10 17" id="KW-1133">Transmembrane helix</keyword>
<evidence type="ECO:0000256" key="6">
    <source>
        <dbReference type="ARBA" id="ARBA00022692"/>
    </source>
</evidence>
<keyword evidence="8 17" id="KW-0133">Cell shape</keyword>
<evidence type="ECO:0000313" key="19">
    <source>
        <dbReference type="Proteomes" id="UP000824005"/>
    </source>
</evidence>
<evidence type="ECO:0000256" key="9">
    <source>
        <dbReference type="ARBA" id="ARBA00022984"/>
    </source>
</evidence>
<protein>
    <recommendedName>
        <fullName evidence="4 17">Undecaprenyl-diphosphatase</fullName>
        <ecNumber evidence="3 17">3.6.1.27</ecNumber>
    </recommendedName>
    <alternativeName>
        <fullName evidence="15 17">Bacitracin resistance protein</fullName>
    </alternativeName>
    <alternativeName>
        <fullName evidence="14 17">Undecaprenyl pyrophosphate phosphatase</fullName>
    </alternativeName>
</protein>
<evidence type="ECO:0000256" key="5">
    <source>
        <dbReference type="ARBA" id="ARBA00022475"/>
    </source>
</evidence>
<comment type="similarity">
    <text evidence="2 17">Belongs to the UppP family.</text>
</comment>
<evidence type="ECO:0000256" key="17">
    <source>
        <dbReference type="HAMAP-Rule" id="MF_01006"/>
    </source>
</evidence>
<gene>
    <name evidence="17 18" type="primary">uppP</name>
    <name evidence="18" type="ORF">H9830_14860</name>
</gene>
<feature type="transmembrane region" description="Helical" evidence="17">
    <location>
        <begin position="190"/>
        <end position="208"/>
    </location>
</feature>
<dbReference type="GO" id="GO:0005886">
    <property type="term" value="C:plasma membrane"/>
    <property type="evidence" value="ECO:0007669"/>
    <property type="project" value="UniProtKB-SubCell"/>
</dbReference>
<evidence type="ECO:0000256" key="13">
    <source>
        <dbReference type="ARBA" id="ARBA00023316"/>
    </source>
</evidence>
<dbReference type="GO" id="GO:0071555">
    <property type="term" value="P:cell wall organization"/>
    <property type="evidence" value="ECO:0007669"/>
    <property type="project" value="UniProtKB-KW"/>
</dbReference>